<evidence type="ECO:0000256" key="4">
    <source>
        <dbReference type="ARBA" id="ARBA00022989"/>
    </source>
</evidence>
<evidence type="ECO:0000256" key="3">
    <source>
        <dbReference type="ARBA" id="ARBA00022692"/>
    </source>
</evidence>
<feature type="domain" description="MacB-like periplasmic core" evidence="8">
    <location>
        <begin position="20"/>
        <end position="233"/>
    </location>
</feature>
<dbReference type="Pfam" id="PF02687">
    <property type="entry name" value="FtsX"/>
    <property type="match status" value="1"/>
</dbReference>
<evidence type="ECO:0000256" key="2">
    <source>
        <dbReference type="ARBA" id="ARBA00022475"/>
    </source>
</evidence>
<dbReference type="PANTHER" id="PTHR30572">
    <property type="entry name" value="MEMBRANE COMPONENT OF TRANSPORTER-RELATED"/>
    <property type="match status" value="1"/>
</dbReference>
<dbReference type="InterPro" id="IPR025857">
    <property type="entry name" value="MacB_PCD"/>
</dbReference>
<evidence type="ECO:0000259" key="7">
    <source>
        <dbReference type="Pfam" id="PF02687"/>
    </source>
</evidence>
<feature type="transmembrane region" description="Helical" evidence="6">
    <location>
        <begin position="413"/>
        <end position="434"/>
    </location>
</feature>
<evidence type="ECO:0000313" key="10">
    <source>
        <dbReference type="Proteomes" id="UP000292087"/>
    </source>
</evidence>
<dbReference type="Pfam" id="PF12704">
    <property type="entry name" value="MacB_PCD"/>
    <property type="match status" value="1"/>
</dbReference>
<feature type="transmembrane region" description="Helical" evidence="6">
    <location>
        <begin position="367"/>
        <end position="393"/>
    </location>
</feature>
<dbReference type="GO" id="GO:0022857">
    <property type="term" value="F:transmembrane transporter activity"/>
    <property type="evidence" value="ECO:0007669"/>
    <property type="project" value="TreeGrafter"/>
</dbReference>
<evidence type="ECO:0000259" key="8">
    <source>
        <dbReference type="Pfam" id="PF12704"/>
    </source>
</evidence>
<dbReference type="PANTHER" id="PTHR30572:SF18">
    <property type="entry name" value="ABC-TYPE MACROLIDE FAMILY EXPORT SYSTEM PERMEASE COMPONENT 2"/>
    <property type="match status" value="1"/>
</dbReference>
<keyword evidence="2" id="KW-1003">Cell membrane</keyword>
<keyword evidence="4 6" id="KW-1133">Transmembrane helix</keyword>
<feature type="transmembrane region" description="Helical" evidence="6">
    <location>
        <begin position="324"/>
        <end position="347"/>
    </location>
</feature>
<evidence type="ECO:0000256" key="1">
    <source>
        <dbReference type="ARBA" id="ARBA00004651"/>
    </source>
</evidence>
<keyword evidence="3 6" id="KW-0812">Transmembrane</keyword>
<feature type="domain" description="ABC3 transporter permease C-terminal" evidence="7">
    <location>
        <begin position="325"/>
        <end position="440"/>
    </location>
</feature>
<dbReference type="InterPro" id="IPR050250">
    <property type="entry name" value="Macrolide_Exporter_MacB"/>
</dbReference>
<keyword evidence="5 6" id="KW-0472">Membrane</keyword>
<organism evidence="9 10">
    <name type="scientific">Pseudoxanthomonas winnipegensis</name>
    <dbReference type="NCBI Taxonomy" id="2480810"/>
    <lineage>
        <taxon>Bacteria</taxon>
        <taxon>Pseudomonadati</taxon>
        <taxon>Pseudomonadota</taxon>
        <taxon>Gammaproteobacteria</taxon>
        <taxon>Lysobacterales</taxon>
        <taxon>Lysobacteraceae</taxon>
        <taxon>Pseudoxanthomonas</taxon>
    </lineage>
</organism>
<dbReference type="GO" id="GO:0005886">
    <property type="term" value="C:plasma membrane"/>
    <property type="evidence" value="ECO:0007669"/>
    <property type="project" value="UniProtKB-SubCell"/>
</dbReference>
<reference evidence="9 10" key="1">
    <citation type="submission" date="2019-02" db="EMBL/GenBank/DDBJ databases">
        <title>WGS of Pseudoxanthomonas species novum from clinical isolates.</title>
        <authorList>
            <person name="Bernier A.-M."/>
            <person name="Bernard K."/>
            <person name="Vachon A."/>
        </authorList>
    </citation>
    <scope>NUCLEOTIDE SEQUENCE [LARGE SCALE GENOMIC DNA]</scope>
    <source>
        <strain evidence="9 10">NML140781</strain>
    </source>
</reference>
<comment type="subcellular location">
    <subcellularLocation>
        <location evidence="1">Cell membrane</location>
        <topology evidence="1">Multi-pass membrane protein</topology>
    </subcellularLocation>
</comment>
<accession>A0A4Q8LSV0</accession>
<name>A0A4Q8LSV0_9GAMM</name>
<evidence type="ECO:0000313" key="9">
    <source>
        <dbReference type="EMBL" id="TAA34837.1"/>
    </source>
</evidence>
<dbReference type="AlphaFoldDB" id="A0A4Q8LSV0"/>
<comment type="caution">
    <text evidence="9">The sequence shown here is derived from an EMBL/GenBank/DDBJ whole genome shotgun (WGS) entry which is preliminary data.</text>
</comment>
<proteinExistence type="predicted"/>
<dbReference type="InterPro" id="IPR003838">
    <property type="entry name" value="ABC3_permease_C"/>
</dbReference>
<dbReference type="Proteomes" id="UP000292087">
    <property type="component" value="Unassembled WGS sequence"/>
</dbReference>
<protein>
    <submittedName>
        <fullName evidence="9">FtsX-like permease family protein</fullName>
    </submittedName>
</protein>
<evidence type="ECO:0000256" key="5">
    <source>
        <dbReference type="ARBA" id="ARBA00023136"/>
    </source>
</evidence>
<feature type="transmembrane region" description="Helical" evidence="6">
    <location>
        <begin position="21"/>
        <end position="44"/>
    </location>
</feature>
<gene>
    <name evidence="9" type="ORF">EA656_11295</name>
</gene>
<dbReference type="EMBL" id="SHMF01000003">
    <property type="protein sequence ID" value="TAA34837.1"/>
    <property type="molecule type" value="Genomic_DNA"/>
</dbReference>
<sequence>MIGYYLRLALRSLRRTPVMTGLMVCAIGLGIGASMTMLTVLHVMTQDPMPGRSQSLFAPWLDPRPLDYQDPQGYGNPADSLTWTDAKALLEAHRAVHQAAMAKGWANIWPARADALPDDVDGRFTTSEFFDLFDVPFERGRGWTAQDDRDHARVVVLSHAVARQVFGSLDPLGREVRFDDATLRVIGVTQPWAPRPLFYDSLSSKGDAGAQGAFGEGDGFFVPLDTALDLGLSRNGRAYQIAAPSGIPENEDESRSPYTLWLQFWVQLDTPTQARTYTEFLHRYATQQHASGRYQRDAGSARLYTLMDWLRYQDLVPRDVRLQLILAIGFFCICLTNVVALLLAKFLRRGGEIGVRRALGARQVDIFLQLGAEALVIGALGGLLGILVAQLGLWSVRQRPDSYAHLAHMDIDMLLLAVVASIVAALVAGLLPAWRASRIVPALQIKAL</sequence>
<evidence type="ECO:0000256" key="6">
    <source>
        <dbReference type="SAM" id="Phobius"/>
    </source>
</evidence>